<evidence type="ECO:0000256" key="1">
    <source>
        <dbReference type="ARBA" id="ARBA00006581"/>
    </source>
</evidence>
<dbReference type="InterPro" id="IPR036157">
    <property type="entry name" value="dUTPase-like_sf"/>
</dbReference>
<evidence type="ECO:0000256" key="2">
    <source>
        <dbReference type="ARBA" id="ARBA00012379"/>
    </source>
</evidence>
<dbReference type="PANTHER" id="PTHR11241:SF0">
    <property type="entry name" value="DEOXYURIDINE 5'-TRIPHOSPHATE NUCLEOTIDOHYDROLASE"/>
    <property type="match status" value="1"/>
</dbReference>
<dbReference type="GO" id="GO:0046081">
    <property type="term" value="P:dUTP catabolic process"/>
    <property type="evidence" value="ECO:0007669"/>
    <property type="project" value="InterPro"/>
</dbReference>
<evidence type="ECO:0000313" key="6">
    <source>
        <dbReference type="EMBL" id="QBJ03866.1"/>
    </source>
</evidence>
<dbReference type="Pfam" id="PF00692">
    <property type="entry name" value="dUTPase"/>
    <property type="match status" value="1"/>
</dbReference>
<dbReference type="PANTHER" id="PTHR11241">
    <property type="entry name" value="DEOXYURIDINE 5'-TRIPHOSPHATE NUCLEOTIDOHYDROLASE"/>
    <property type="match status" value="1"/>
</dbReference>
<evidence type="ECO:0000256" key="3">
    <source>
        <dbReference type="ARBA" id="ARBA00022801"/>
    </source>
</evidence>
<proteinExistence type="inferred from homology"/>
<dbReference type="Proteomes" id="UP000306187">
    <property type="component" value="Segment"/>
</dbReference>
<evidence type="ECO:0000259" key="5">
    <source>
        <dbReference type="Pfam" id="PF00692"/>
    </source>
</evidence>
<comment type="similarity">
    <text evidence="1">Belongs to the dUTPase family.</text>
</comment>
<dbReference type="GO" id="GO:0006226">
    <property type="term" value="P:dUMP biosynthetic process"/>
    <property type="evidence" value="ECO:0007669"/>
    <property type="project" value="InterPro"/>
</dbReference>
<accession>A0A4Y5FFK2</accession>
<feature type="domain" description="dUTPase-like" evidence="5">
    <location>
        <begin position="107"/>
        <end position="195"/>
    </location>
</feature>
<sequence length="214" mass="23672">MISNKIYFESDNDKAILPERATKYSAGYDFYSTEDKVIPPMLGLDNFKNFLASLSQKEFNDIGPELTSLSSKLTEQGINLSMLYLVAKEEIDKVVPKDSVLSGYISRYYDVLSKAVSPVLVDTGIKVNMPEDMTLIMYNRSSNPSKKGLVLANGSGVVDADYPGTIKFPWYNISTFPYVIHAGDKLGQGIFQKYYLTDDDSADGDRTGGFGSTD</sequence>
<dbReference type="EMBL" id="MK504446">
    <property type="protein sequence ID" value="QBJ03866.1"/>
    <property type="molecule type" value="Genomic_DNA"/>
</dbReference>
<dbReference type="InterPro" id="IPR008181">
    <property type="entry name" value="dUTPase"/>
</dbReference>
<dbReference type="EC" id="3.6.1.23" evidence="2"/>
<gene>
    <name evidence="6" type="ORF">SAC12B_0077</name>
</gene>
<reference evidence="6" key="1">
    <citation type="submission" date="2019-02" db="EMBL/GenBank/DDBJ databases">
        <title>Isolation of virulent Lactobacillus brevis phages.</title>
        <authorList>
            <person name="Feyereisen M."/>
            <person name="Mahony J."/>
            <person name="O'Sullivan T."/>
            <person name="van Sinderen D."/>
        </authorList>
    </citation>
    <scope>NUCLEOTIDE SEQUENCE [LARGE SCALE GENOMIC DNA]</scope>
</reference>
<dbReference type="CDD" id="cd07557">
    <property type="entry name" value="trimeric_dUTPase"/>
    <property type="match status" value="1"/>
</dbReference>
<dbReference type="GO" id="GO:0000287">
    <property type="term" value="F:magnesium ion binding"/>
    <property type="evidence" value="ECO:0007669"/>
    <property type="project" value="InterPro"/>
</dbReference>
<keyword evidence="3" id="KW-0378">Hydrolase</keyword>
<keyword evidence="7" id="KW-1185">Reference proteome</keyword>
<evidence type="ECO:0000313" key="7">
    <source>
        <dbReference type="Proteomes" id="UP000306187"/>
    </source>
</evidence>
<dbReference type="InterPro" id="IPR029054">
    <property type="entry name" value="dUTPase-like"/>
</dbReference>
<keyword evidence="4" id="KW-0546">Nucleotide metabolism</keyword>
<dbReference type="Gene3D" id="2.70.40.10">
    <property type="match status" value="1"/>
</dbReference>
<evidence type="ECO:0000256" key="4">
    <source>
        <dbReference type="ARBA" id="ARBA00023080"/>
    </source>
</evidence>
<dbReference type="InterPro" id="IPR033704">
    <property type="entry name" value="dUTPase_trimeric"/>
</dbReference>
<protein>
    <recommendedName>
        <fullName evidence="2">dUTP diphosphatase</fullName>
        <ecNumber evidence="2">3.6.1.23</ecNumber>
    </recommendedName>
</protein>
<dbReference type="GO" id="GO:0004170">
    <property type="term" value="F:dUTP diphosphatase activity"/>
    <property type="evidence" value="ECO:0007669"/>
    <property type="project" value="UniProtKB-EC"/>
</dbReference>
<organism evidence="6 7">
    <name type="scientific">Lactobacillus phage SAC12B</name>
    <dbReference type="NCBI Taxonomy" id="2510941"/>
    <lineage>
        <taxon>Viruses</taxon>
        <taxon>Duplodnaviria</taxon>
        <taxon>Heunggongvirae</taxon>
        <taxon>Uroviricota</taxon>
        <taxon>Caudoviricetes</taxon>
        <taxon>Herelleviridae</taxon>
        <taxon>Tybeckvirus</taxon>
        <taxon>Tybeckvirus SAC12B</taxon>
    </lineage>
</organism>
<name>A0A4Y5FFK2_9CAUD</name>
<dbReference type="SUPFAM" id="SSF51283">
    <property type="entry name" value="dUTPase-like"/>
    <property type="match status" value="1"/>
</dbReference>